<dbReference type="PANTHER" id="PTHR12811">
    <property type="entry name" value="VACUOLAR PROTEIN SORTING VPS16"/>
    <property type="match status" value="1"/>
</dbReference>
<dbReference type="GeneID" id="7827857"/>
<organism evidence="2 3">
    <name type="scientific">Tetrahymena thermophila (strain SB210)</name>
    <dbReference type="NCBI Taxonomy" id="312017"/>
    <lineage>
        <taxon>Eukaryota</taxon>
        <taxon>Sar</taxon>
        <taxon>Alveolata</taxon>
        <taxon>Ciliophora</taxon>
        <taxon>Intramacronucleata</taxon>
        <taxon>Oligohymenophorea</taxon>
        <taxon>Hymenostomatida</taxon>
        <taxon>Tetrahymenina</taxon>
        <taxon>Tetrahymenidae</taxon>
        <taxon>Tetrahymena</taxon>
    </lineage>
</organism>
<dbReference type="EMBL" id="GG662821">
    <property type="protein sequence ID" value="EAR89272.2"/>
    <property type="molecule type" value="Genomic_DNA"/>
</dbReference>
<dbReference type="GO" id="GO:0042144">
    <property type="term" value="P:vacuole fusion, non-autophagic"/>
    <property type="evidence" value="ECO:0007669"/>
    <property type="project" value="TreeGrafter"/>
</dbReference>
<protein>
    <submittedName>
        <fullName evidence="2">Vps16, amine-terminal region protein</fullName>
    </submittedName>
</protein>
<dbReference type="OrthoDB" id="1792at2759"/>
<dbReference type="GO" id="GO:0006886">
    <property type="term" value="P:intracellular protein transport"/>
    <property type="evidence" value="ECO:0007669"/>
    <property type="project" value="InterPro"/>
</dbReference>
<dbReference type="Pfam" id="PF04841">
    <property type="entry name" value="Vps16_N"/>
    <property type="match status" value="2"/>
</dbReference>
<sequence length="966" mass="113405">MEDSLILQEFKSLDDEKYEFSIYCDLVQRLKFDLQQKKVAIARFGGPIAICRDIVQTQFFENNDMFKEDIWFYSNEGLILNKIKFPYNQRIVGFDFIYEELLVVVLENGFYYLINPFEFDQYESKRIEEKRFNKPDEDLIVEAKILKNGLGFFTKSNRFYIMNNLVEGKLIDFGNPGISSEISCWNLIPQGDSFDENDVKFNLYVANSAGNGGGVLCISESFKDPIKLYNGQEKHLGLDQDTVINLKNIKAIASDCKGLHTAYLTQEFSQNKETWIVHLICEDDYKQIVVSDLGIYYQEEVEKVKSQIQYYNKSNITNPQTPLSGNQMSNSQRQKLYNTPRVNINMYWIENKAVVIQIRNALFLVGSETSTKVEFNNDFESKIPSFVCVQELDGVKILAENRIYMLRNTPQEYLNIFDTTGSYSPAYQLYQKSQINVENQNYDQTQVNSQDDILNNQVDLEKAVNDCIIAGQYEFNIYRQQKLLKAASHGRILLQGFLLGNKVNNVDNEDEDGENQLTKVCKLLRVAYQLNQYQKYKRSITYKQMEYLYETSEVFLKILLRYNYHYIAIEISKFLRLDIKKEIYIHWACCKIEKNEDDSKIINDIKNQFKDQTDIPFSDIIHKALQVGKSKIVLELLNFEPSIQKRIPVLLCMAKTQPNSNEEYFYKALVEALQSKDSNLIYLVIKTIWDKLGEKSFDYFSKEEILSAHFQIFLKTQLDTQKLQQQYVLLYKFLLKQKQFIKAGFSLLEFAIKQNDINKKSELIKQVKIEFQKDLSDKFYTLAIDDQIKFVNYLNSLDEKNIKISIYQQLKQLLAKNQDIAREKLQSEIKMHPKAVSVNQLKLLINEPVPKEQEIERKVDEINRKTEVIPYSIIIDQLLKNNLEQVAFRIALKIRDQESREHQYERIIRQAYQKEKDDLLDSMSYQITSPHIVDLINELREKLKSLKQISSQNQFTNQSQSIYNMR</sequence>
<gene>
    <name evidence="2" type="ORF">TTHERM_00370870</name>
</gene>
<dbReference type="RefSeq" id="XP_001009517.2">
    <property type="nucleotide sequence ID" value="XM_001009517.2"/>
</dbReference>
<proteinExistence type="predicted"/>
<dbReference type="GO" id="GO:0016197">
    <property type="term" value="P:endosomal transport"/>
    <property type="evidence" value="ECO:0007669"/>
    <property type="project" value="TreeGrafter"/>
</dbReference>
<evidence type="ECO:0000313" key="3">
    <source>
        <dbReference type="Proteomes" id="UP000009168"/>
    </source>
</evidence>
<evidence type="ECO:0000313" key="2">
    <source>
        <dbReference type="EMBL" id="EAR89272.2"/>
    </source>
</evidence>
<dbReference type="PIRSF" id="PIRSF007949">
    <property type="entry name" value="VPS16"/>
    <property type="match status" value="1"/>
</dbReference>
<dbReference type="InterPro" id="IPR006926">
    <property type="entry name" value="Vps16_N"/>
</dbReference>
<dbReference type="eggNOG" id="KOG2280">
    <property type="taxonomic scope" value="Eukaryota"/>
</dbReference>
<dbReference type="GO" id="GO:0005768">
    <property type="term" value="C:endosome"/>
    <property type="evidence" value="ECO:0007669"/>
    <property type="project" value="TreeGrafter"/>
</dbReference>
<dbReference type="Proteomes" id="UP000009168">
    <property type="component" value="Unassembled WGS sequence"/>
</dbReference>
<dbReference type="KEGG" id="tet:TTHERM_00370870"/>
<dbReference type="GO" id="GO:0003779">
    <property type="term" value="F:actin binding"/>
    <property type="evidence" value="ECO:0007669"/>
    <property type="project" value="TreeGrafter"/>
</dbReference>
<dbReference type="GO" id="GO:0005765">
    <property type="term" value="C:lysosomal membrane"/>
    <property type="evidence" value="ECO:0007669"/>
    <property type="project" value="TreeGrafter"/>
</dbReference>
<feature type="domain" description="Vps16 N-terminal" evidence="1">
    <location>
        <begin position="343"/>
        <end position="495"/>
    </location>
</feature>
<dbReference type="InParanoid" id="I7MHP4"/>
<dbReference type="GO" id="GO:0030897">
    <property type="term" value="C:HOPS complex"/>
    <property type="evidence" value="ECO:0007669"/>
    <property type="project" value="TreeGrafter"/>
</dbReference>
<keyword evidence="3" id="KW-1185">Reference proteome</keyword>
<reference evidence="3" key="1">
    <citation type="journal article" date="2006" name="PLoS Biol.">
        <title>Macronuclear genome sequence of the ciliate Tetrahymena thermophila, a model eukaryote.</title>
        <authorList>
            <person name="Eisen J.A."/>
            <person name="Coyne R.S."/>
            <person name="Wu M."/>
            <person name="Wu D."/>
            <person name="Thiagarajan M."/>
            <person name="Wortman J.R."/>
            <person name="Badger J.H."/>
            <person name="Ren Q."/>
            <person name="Amedeo P."/>
            <person name="Jones K.M."/>
            <person name="Tallon L.J."/>
            <person name="Delcher A.L."/>
            <person name="Salzberg S.L."/>
            <person name="Silva J.C."/>
            <person name="Haas B.J."/>
            <person name="Majoros W.H."/>
            <person name="Farzad M."/>
            <person name="Carlton J.M."/>
            <person name="Smith R.K. Jr."/>
            <person name="Garg J."/>
            <person name="Pearlman R.E."/>
            <person name="Karrer K.M."/>
            <person name="Sun L."/>
            <person name="Manning G."/>
            <person name="Elde N.C."/>
            <person name="Turkewitz A.P."/>
            <person name="Asai D.J."/>
            <person name="Wilkes D.E."/>
            <person name="Wang Y."/>
            <person name="Cai H."/>
            <person name="Collins K."/>
            <person name="Stewart B.A."/>
            <person name="Lee S.R."/>
            <person name="Wilamowska K."/>
            <person name="Weinberg Z."/>
            <person name="Ruzzo W.L."/>
            <person name="Wloga D."/>
            <person name="Gaertig J."/>
            <person name="Frankel J."/>
            <person name="Tsao C.-C."/>
            <person name="Gorovsky M.A."/>
            <person name="Keeling P.J."/>
            <person name="Waller R.F."/>
            <person name="Patron N.J."/>
            <person name="Cherry J.M."/>
            <person name="Stover N.A."/>
            <person name="Krieger C.J."/>
            <person name="del Toro C."/>
            <person name="Ryder H.F."/>
            <person name="Williamson S.C."/>
            <person name="Barbeau R.A."/>
            <person name="Hamilton E.P."/>
            <person name="Orias E."/>
        </authorList>
    </citation>
    <scope>NUCLEOTIDE SEQUENCE [LARGE SCALE GENOMIC DNA]</scope>
    <source>
        <strain evidence="3">SB210</strain>
    </source>
</reference>
<dbReference type="PANTHER" id="PTHR12811:SF0">
    <property type="entry name" value="VACUOLAR PROTEIN SORTING-ASSOCIATED PROTEIN 16 HOMOLOG"/>
    <property type="match status" value="1"/>
</dbReference>
<accession>I7MHP4</accession>
<evidence type="ECO:0000259" key="1">
    <source>
        <dbReference type="Pfam" id="PF04841"/>
    </source>
</evidence>
<feature type="domain" description="Vps16 N-terminal" evidence="1">
    <location>
        <begin position="29"/>
        <end position="168"/>
    </location>
</feature>
<dbReference type="InterPro" id="IPR016534">
    <property type="entry name" value="VPS16"/>
</dbReference>
<dbReference type="AlphaFoldDB" id="I7MHP4"/>
<dbReference type="STRING" id="312017.I7MHP4"/>
<name>I7MHP4_TETTS</name>